<organism evidence="3 4">
    <name type="scientific">Pseudoglutamicibacter cumminsii</name>
    <dbReference type="NCBI Taxonomy" id="156979"/>
    <lineage>
        <taxon>Bacteria</taxon>
        <taxon>Bacillati</taxon>
        <taxon>Actinomycetota</taxon>
        <taxon>Actinomycetes</taxon>
        <taxon>Micrococcales</taxon>
        <taxon>Micrococcaceae</taxon>
        <taxon>Pseudoglutamicibacter</taxon>
    </lineage>
</organism>
<dbReference type="Pfam" id="PF02113">
    <property type="entry name" value="Peptidase_S13"/>
    <property type="match status" value="3"/>
</dbReference>
<name>A0AAP4C649_9MICC</name>
<dbReference type="EC" id="3.4.16.4" evidence="3"/>
<comment type="caution">
    <text evidence="3">The sequence shown here is derived from an EMBL/GenBank/DDBJ whole genome shotgun (WGS) entry which is preliminary data.</text>
</comment>
<dbReference type="PRINTS" id="PR00922">
    <property type="entry name" value="DADACBPTASE3"/>
</dbReference>
<dbReference type="Gene3D" id="3.40.710.10">
    <property type="entry name" value="DD-peptidase/beta-lactamase superfamily"/>
    <property type="match status" value="2"/>
</dbReference>
<dbReference type="GO" id="GO:0009002">
    <property type="term" value="F:serine-type D-Ala-D-Ala carboxypeptidase activity"/>
    <property type="evidence" value="ECO:0007669"/>
    <property type="project" value="UniProtKB-EC"/>
</dbReference>
<dbReference type="Proteomes" id="UP001240483">
    <property type="component" value="Unassembled WGS sequence"/>
</dbReference>
<dbReference type="EMBL" id="JASODW010000002">
    <property type="protein sequence ID" value="MDK6274550.1"/>
    <property type="molecule type" value="Genomic_DNA"/>
</dbReference>
<keyword evidence="2 3" id="KW-0378">Hydrolase</keyword>
<proteinExistence type="inferred from homology"/>
<dbReference type="InterPro" id="IPR012338">
    <property type="entry name" value="Beta-lactam/transpept-like"/>
</dbReference>
<reference evidence="3" key="1">
    <citation type="submission" date="2023-05" db="EMBL/GenBank/DDBJ databases">
        <title>Cataloging the Phylogenetic Diversity of Human Bladder Bacteria.</title>
        <authorList>
            <person name="Du J."/>
        </authorList>
    </citation>
    <scope>NUCLEOTIDE SEQUENCE</scope>
    <source>
        <strain evidence="3">UMB9978</strain>
    </source>
</reference>
<dbReference type="GO" id="GO:0000270">
    <property type="term" value="P:peptidoglycan metabolic process"/>
    <property type="evidence" value="ECO:0007669"/>
    <property type="project" value="TreeGrafter"/>
</dbReference>
<dbReference type="SUPFAM" id="SSF56601">
    <property type="entry name" value="beta-lactamase/transpeptidase-like"/>
    <property type="match status" value="1"/>
</dbReference>
<keyword evidence="3" id="KW-0645">Protease</keyword>
<dbReference type="AlphaFoldDB" id="A0AAP4C649"/>
<evidence type="ECO:0000313" key="4">
    <source>
        <dbReference type="Proteomes" id="UP001240483"/>
    </source>
</evidence>
<protein>
    <submittedName>
        <fullName evidence="3">D-alanyl-D-alanine carboxypeptidase</fullName>
        <ecNumber evidence="3">3.4.16.4</ecNumber>
    </submittedName>
</protein>
<accession>A0AAP4C649</accession>
<dbReference type="InterPro" id="IPR000667">
    <property type="entry name" value="Peptidase_S13"/>
</dbReference>
<evidence type="ECO:0000313" key="3">
    <source>
        <dbReference type="EMBL" id="MDK6274550.1"/>
    </source>
</evidence>
<dbReference type="PANTHER" id="PTHR30023:SF0">
    <property type="entry name" value="PENICILLIN-SENSITIVE CARBOXYPEPTIDASE A"/>
    <property type="match status" value="1"/>
</dbReference>
<evidence type="ECO:0000256" key="2">
    <source>
        <dbReference type="ARBA" id="ARBA00022801"/>
    </source>
</evidence>
<sequence>MTTRSRSQRRFLIPVVVAFLLVATTQVTSAFFGRPDEPAATAKVSDLPAAPLSEVGPAPDAAMLQKKVDAALKGSPGRVEVSVVDAVTGEQVAHVGDGEALIPASSLKVLTGTAAVASIGLEQTWVTRSVLEQRDGEAPVVWLVAGGDVMLAPGAGDPKAANGRAGLKTLAEQTAKELKASGALEAAGGALRVGVDTRMFSGDQLHPDWSDDLVSSHNVTDITPIAVFAGRTDATHTSPVVRHPDAAALKTFAGQLKDALGSDVTLVDNDAEPGFREVDPFNTGTVEGQLAAVHSATVREQLAYAEAHSDNVILEVYGRLVGIKLGRDGTEEGAVEGVTRVLHRLGLNTRGLNVRDASGLSPENRVPARTLAETMALTLNAGDQAGASKAGVNTADAKKKAQRIRRDLTFIPTMLPRAGATGTLQHRLGGDKTKALVLGKTGTLIDVISLTGVVTTKEGRPLGFSILFNDVEGNLDSARASADAVATALADCGCQ</sequence>
<dbReference type="RefSeq" id="WP_285332512.1">
    <property type="nucleotide sequence ID" value="NZ_JASODW010000002.1"/>
</dbReference>
<keyword evidence="3" id="KW-0121">Carboxypeptidase</keyword>
<dbReference type="GO" id="GO:0006508">
    <property type="term" value="P:proteolysis"/>
    <property type="evidence" value="ECO:0007669"/>
    <property type="project" value="InterPro"/>
</dbReference>
<comment type="similarity">
    <text evidence="1">Belongs to the peptidase S13 family.</text>
</comment>
<gene>
    <name evidence="3" type="ORF">QP116_02125</name>
</gene>
<dbReference type="PANTHER" id="PTHR30023">
    <property type="entry name" value="D-ALANYL-D-ALANINE CARBOXYPEPTIDASE"/>
    <property type="match status" value="1"/>
</dbReference>
<evidence type="ECO:0000256" key="1">
    <source>
        <dbReference type="ARBA" id="ARBA00006096"/>
    </source>
</evidence>